<dbReference type="GO" id="GO:0000155">
    <property type="term" value="F:phosphorelay sensor kinase activity"/>
    <property type="evidence" value="ECO:0007669"/>
    <property type="project" value="InterPro"/>
</dbReference>
<evidence type="ECO:0000313" key="11">
    <source>
        <dbReference type="Proteomes" id="UP000003277"/>
    </source>
</evidence>
<dbReference type="PATRIC" id="fig|742743.3.peg.1579"/>
<dbReference type="SMART" id="SM00387">
    <property type="entry name" value="HATPase_c"/>
    <property type="match status" value="1"/>
</dbReference>
<dbReference type="EMBL" id="ADLT01000052">
    <property type="protein sequence ID" value="EHO62423.1"/>
    <property type="molecule type" value="Genomic_DNA"/>
</dbReference>
<comment type="caution">
    <text evidence="10">The sequence shown here is derived from an EMBL/GenBank/DDBJ whole genome shotgun (WGS) entry which is preliminary data.</text>
</comment>
<dbReference type="EC" id="2.7.13.3" evidence="3"/>
<organism evidence="10 11">
    <name type="scientific">Dialister succinatiphilus YIT 11850</name>
    <dbReference type="NCBI Taxonomy" id="742743"/>
    <lineage>
        <taxon>Bacteria</taxon>
        <taxon>Bacillati</taxon>
        <taxon>Bacillota</taxon>
        <taxon>Negativicutes</taxon>
        <taxon>Veillonellales</taxon>
        <taxon>Veillonellaceae</taxon>
        <taxon>Dialister</taxon>
    </lineage>
</organism>
<keyword evidence="4" id="KW-0597">Phosphoprotein</keyword>
<dbReference type="CDD" id="cd00075">
    <property type="entry name" value="HATPase"/>
    <property type="match status" value="1"/>
</dbReference>
<keyword evidence="8" id="KW-0472">Membrane</keyword>
<dbReference type="STRING" id="742743.HMPREF9453_01548"/>
<feature type="transmembrane region" description="Helical" evidence="8">
    <location>
        <begin position="12"/>
        <end position="38"/>
    </location>
</feature>
<name>H1D1R0_9FIRM</name>
<evidence type="ECO:0000256" key="7">
    <source>
        <dbReference type="ARBA" id="ARBA00023012"/>
    </source>
</evidence>
<dbReference type="PROSITE" id="PS50109">
    <property type="entry name" value="HIS_KIN"/>
    <property type="match status" value="1"/>
</dbReference>
<evidence type="ECO:0000256" key="3">
    <source>
        <dbReference type="ARBA" id="ARBA00012438"/>
    </source>
</evidence>
<evidence type="ECO:0000313" key="10">
    <source>
        <dbReference type="EMBL" id="EHO62423.1"/>
    </source>
</evidence>
<evidence type="ECO:0000256" key="6">
    <source>
        <dbReference type="ARBA" id="ARBA00022777"/>
    </source>
</evidence>
<dbReference type="Proteomes" id="UP000003277">
    <property type="component" value="Unassembled WGS sequence"/>
</dbReference>
<evidence type="ECO:0000256" key="2">
    <source>
        <dbReference type="ARBA" id="ARBA00004370"/>
    </source>
</evidence>
<dbReference type="HOGENOM" id="CLU_000445_89_6_9"/>
<evidence type="ECO:0000256" key="8">
    <source>
        <dbReference type="SAM" id="Phobius"/>
    </source>
</evidence>
<sequence>MNLIKKLRRQFILLATLAIFIIVAGALGLINMMGFYAMREHCLDTMTYITQNGGTMPSRYHPSDTASWGKDFFPGITWPEDTPEFAYQTRYFSLRLDSSGRITAVNVKNIVAFSEEQAVEFARIALASPSGSGFLQKNKARYGFMKTTLEDGSTLLVILDCTREFSDVHTFLSYSVWFGFFCIILYVLIFAFLSKRAIAPFVKNLENQKRFITNASHELKTPLAIISVNAEAMEMMNGKNQWTEGIIKQVRRMSGLISHLILLSKAGEATRAQLQFLSFPVKDMFARLKEDFDLLAKDQGKKLTLSAEDGLTARSDEKYLSEILHILLDNAVKYCDDGGTILLSAEKGKKKDTLRLSVSNDYKDGKDLDYSRFFERFYRNDESHNSKKTGYGIGLSIARELSFLLSIPLTVEYKDGRIAFVMIVKTK</sequence>
<dbReference type="SUPFAM" id="SSF55874">
    <property type="entry name" value="ATPase domain of HSP90 chaperone/DNA topoisomerase II/histidine kinase"/>
    <property type="match status" value="1"/>
</dbReference>
<keyword evidence="8" id="KW-0812">Transmembrane</keyword>
<evidence type="ECO:0000256" key="4">
    <source>
        <dbReference type="ARBA" id="ARBA00022553"/>
    </source>
</evidence>
<accession>H1D1R0</accession>
<feature type="domain" description="Histidine kinase" evidence="9">
    <location>
        <begin position="214"/>
        <end position="427"/>
    </location>
</feature>
<keyword evidence="11" id="KW-1185">Reference proteome</keyword>
<dbReference type="GO" id="GO:0005886">
    <property type="term" value="C:plasma membrane"/>
    <property type="evidence" value="ECO:0007669"/>
    <property type="project" value="TreeGrafter"/>
</dbReference>
<dbReference type="PANTHER" id="PTHR45453:SF1">
    <property type="entry name" value="PHOSPHATE REGULON SENSOR PROTEIN PHOR"/>
    <property type="match status" value="1"/>
</dbReference>
<comment type="catalytic activity">
    <reaction evidence="1">
        <text>ATP + protein L-histidine = ADP + protein N-phospho-L-histidine.</text>
        <dbReference type="EC" id="2.7.13.3"/>
    </reaction>
</comment>
<dbReference type="InterPro" id="IPR003661">
    <property type="entry name" value="HisK_dim/P_dom"/>
</dbReference>
<dbReference type="Gene3D" id="1.10.287.130">
    <property type="match status" value="1"/>
</dbReference>
<comment type="subcellular location">
    <subcellularLocation>
        <location evidence="2">Membrane</location>
    </subcellularLocation>
</comment>
<evidence type="ECO:0000259" key="9">
    <source>
        <dbReference type="PROSITE" id="PS50109"/>
    </source>
</evidence>
<dbReference type="RefSeq" id="WP_008860042.1">
    <property type="nucleotide sequence ID" value="NZ_JH591188.1"/>
</dbReference>
<dbReference type="Gene3D" id="3.30.565.10">
    <property type="entry name" value="Histidine kinase-like ATPase, C-terminal domain"/>
    <property type="match status" value="1"/>
</dbReference>
<dbReference type="GO" id="GO:0016036">
    <property type="term" value="P:cellular response to phosphate starvation"/>
    <property type="evidence" value="ECO:0007669"/>
    <property type="project" value="TreeGrafter"/>
</dbReference>
<gene>
    <name evidence="10" type="ORF">HMPREF9453_01548</name>
</gene>
<dbReference type="PANTHER" id="PTHR45453">
    <property type="entry name" value="PHOSPHATE REGULON SENSOR PROTEIN PHOR"/>
    <property type="match status" value="1"/>
</dbReference>
<dbReference type="InterPro" id="IPR003594">
    <property type="entry name" value="HATPase_dom"/>
</dbReference>
<keyword evidence="8" id="KW-1133">Transmembrane helix</keyword>
<keyword evidence="7" id="KW-0902">Two-component regulatory system</keyword>
<dbReference type="Pfam" id="PF00512">
    <property type="entry name" value="HisKA"/>
    <property type="match status" value="1"/>
</dbReference>
<keyword evidence="6" id="KW-0418">Kinase</keyword>
<proteinExistence type="predicted"/>
<dbReference type="InterPro" id="IPR050351">
    <property type="entry name" value="BphY/WalK/GraS-like"/>
</dbReference>
<dbReference type="SMART" id="SM00388">
    <property type="entry name" value="HisKA"/>
    <property type="match status" value="1"/>
</dbReference>
<dbReference type="eggNOG" id="COG0642">
    <property type="taxonomic scope" value="Bacteria"/>
</dbReference>
<dbReference type="Pfam" id="PF02518">
    <property type="entry name" value="HATPase_c"/>
    <property type="match status" value="1"/>
</dbReference>
<dbReference type="AlphaFoldDB" id="H1D1R0"/>
<dbReference type="CDD" id="cd00082">
    <property type="entry name" value="HisKA"/>
    <property type="match status" value="1"/>
</dbReference>
<dbReference type="InterPro" id="IPR036890">
    <property type="entry name" value="HATPase_C_sf"/>
</dbReference>
<evidence type="ECO:0000256" key="5">
    <source>
        <dbReference type="ARBA" id="ARBA00022679"/>
    </source>
</evidence>
<keyword evidence="5" id="KW-0808">Transferase</keyword>
<protein>
    <recommendedName>
        <fullName evidence="3">histidine kinase</fullName>
        <ecNumber evidence="3">2.7.13.3</ecNumber>
    </recommendedName>
</protein>
<evidence type="ECO:0000256" key="1">
    <source>
        <dbReference type="ARBA" id="ARBA00000085"/>
    </source>
</evidence>
<dbReference type="SUPFAM" id="SSF47384">
    <property type="entry name" value="Homodimeric domain of signal transducing histidine kinase"/>
    <property type="match status" value="1"/>
</dbReference>
<dbReference type="InterPro" id="IPR036097">
    <property type="entry name" value="HisK_dim/P_sf"/>
</dbReference>
<feature type="transmembrane region" description="Helical" evidence="8">
    <location>
        <begin position="171"/>
        <end position="193"/>
    </location>
</feature>
<dbReference type="InterPro" id="IPR005467">
    <property type="entry name" value="His_kinase_dom"/>
</dbReference>
<reference evidence="10 11" key="1">
    <citation type="submission" date="2011-11" db="EMBL/GenBank/DDBJ databases">
        <title>The Genome Sequence of Dialister succinatiphilus YIT 11850.</title>
        <authorList>
            <consortium name="The Broad Institute Genome Sequencing Platform"/>
            <person name="Earl A."/>
            <person name="Ward D."/>
            <person name="Feldgarden M."/>
            <person name="Gevers D."/>
            <person name="Morotomi M."/>
            <person name="Young S.K."/>
            <person name="Zeng Q."/>
            <person name="Gargeya S."/>
            <person name="Fitzgerald M."/>
            <person name="Haas B."/>
            <person name="Abouelleil A."/>
            <person name="Alvarado L."/>
            <person name="Arachchi H.M."/>
            <person name="Berlin A."/>
            <person name="Brown A."/>
            <person name="Chapman S.B."/>
            <person name="Dunbar C."/>
            <person name="Gearin G."/>
            <person name="Goldberg J."/>
            <person name="Griggs A."/>
            <person name="Gujja S."/>
            <person name="Heiman D."/>
            <person name="Howarth C."/>
            <person name="Lui A."/>
            <person name="MacDonald P.J.P."/>
            <person name="Montmayeur A."/>
            <person name="Murphy C."/>
            <person name="Neiman D."/>
            <person name="Pearson M."/>
            <person name="Priest M."/>
            <person name="Roberts A."/>
            <person name="Saif S."/>
            <person name="Shea T."/>
            <person name="Sisk P."/>
            <person name="Stolte C."/>
            <person name="Sykes S."/>
            <person name="Wortman J."/>
            <person name="Nusbaum C."/>
            <person name="Birren B."/>
        </authorList>
    </citation>
    <scope>NUCLEOTIDE SEQUENCE [LARGE SCALE GENOMIC DNA]</scope>
    <source>
        <strain evidence="10 11">YIT 11850</strain>
    </source>
</reference>
<dbReference type="GO" id="GO:0004721">
    <property type="term" value="F:phosphoprotein phosphatase activity"/>
    <property type="evidence" value="ECO:0007669"/>
    <property type="project" value="TreeGrafter"/>
</dbReference>
<dbReference type="OrthoDB" id="9813151at2"/>